<protein>
    <recommendedName>
        <fullName evidence="1">Aminoglycoside phosphotransferase domain-containing protein</fullName>
    </recommendedName>
</protein>
<accession>A0A9P7FT19</accession>
<feature type="domain" description="Aminoglycoside phosphotransferase" evidence="1">
    <location>
        <begin position="7"/>
        <end position="193"/>
    </location>
</feature>
<dbReference type="Pfam" id="PF01636">
    <property type="entry name" value="APH"/>
    <property type="match status" value="1"/>
</dbReference>
<dbReference type="InterPro" id="IPR002575">
    <property type="entry name" value="Aminoglycoside_PTrfase"/>
</dbReference>
<evidence type="ECO:0000313" key="2">
    <source>
        <dbReference type="EMBL" id="KAG5634612.1"/>
    </source>
</evidence>
<dbReference type="PANTHER" id="PTHR21310:SF39">
    <property type="entry name" value="AMINOGLYCOSIDE PHOSPHOTRANSFERASE DOMAIN-CONTAINING PROTEIN"/>
    <property type="match status" value="1"/>
</dbReference>
<name>A0A9P7FT19_9AGAR</name>
<dbReference type="AlphaFoldDB" id="A0A9P7FT19"/>
<dbReference type="EMBL" id="JABCKI010006338">
    <property type="protein sequence ID" value="KAG5634612.1"/>
    <property type="molecule type" value="Genomic_DNA"/>
</dbReference>
<dbReference type="InterPro" id="IPR011009">
    <property type="entry name" value="Kinase-like_dom_sf"/>
</dbReference>
<dbReference type="Gene3D" id="3.90.1200.10">
    <property type="match status" value="1"/>
</dbReference>
<dbReference type="SUPFAM" id="SSF56112">
    <property type="entry name" value="Protein kinase-like (PK-like)"/>
    <property type="match status" value="1"/>
</dbReference>
<evidence type="ECO:0000313" key="3">
    <source>
        <dbReference type="Proteomes" id="UP000717328"/>
    </source>
</evidence>
<reference evidence="2" key="2">
    <citation type="submission" date="2021-10" db="EMBL/GenBank/DDBJ databases">
        <title>Phylogenomics reveals ancestral predisposition of the termite-cultivated fungus Termitomyces towards a domesticated lifestyle.</title>
        <authorList>
            <person name="Auxier B."/>
            <person name="Grum-Grzhimaylo A."/>
            <person name="Cardenas M.E."/>
            <person name="Lodge J.D."/>
            <person name="Laessoe T."/>
            <person name="Pedersen O."/>
            <person name="Smith M.E."/>
            <person name="Kuyper T.W."/>
            <person name="Franco-Molano E.A."/>
            <person name="Baroni T.J."/>
            <person name="Aanen D.K."/>
        </authorList>
    </citation>
    <scope>NUCLEOTIDE SEQUENCE</scope>
    <source>
        <strain evidence="2">D49</strain>
    </source>
</reference>
<proteinExistence type="predicted"/>
<organism evidence="2 3">
    <name type="scientific">Sphagnurus paluster</name>
    <dbReference type="NCBI Taxonomy" id="117069"/>
    <lineage>
        <taxon>Eukaryota</taxon>
        <taxon>Fungi</taxon>
        <taxon>Dikarya</taxon>
        <taxon>Basidiomycota</taxon>
        <taxon>Agaricomycotina</taxon>
        <taxon>Agaricomycetes</taxon>
        <taxon>Agaricomycetidae</taxon>
        <taxon>Agaricales</taxon>
        <taxon>Tricholomatineae</taxon>
        <taxon>Lyophyllaceae</taxon>
        <taxon>Sphagnurus</taxon>
    </lineage>
</organism>
<evidence type="ECO:0000259" key="1">
    <source>
        <dbReference type="Pfam" id="PF01636"/>
    </source>
</evidence>
<sequence length="240" mass="27928">MSPNNSAFEAHTLDFVFEHTTIPVPRVRRVLDIKNEDRIIIMDYIKGRHLALVWHNMSLLEKLRVGLTLRHYVRQLREIRHPRSAVPGPVAPDGPRLCMTPLFGDIGGDRGPFATYAEFSSFMKGRQYIAISCYAHHPVPPEGRVPFDESAPFVMTHQDINMRNVMVGDDGRLWLIDWAFSGFYPRWFEFVSMKEQCANEEFLTGKKAPLWDWMVPLICGPYYYRQERWLQIISPAFAWA</sequence>
<dbReference type="Proteomes" id="UP000717328">
    <property type="component" value="Unassembled WGS sequence"/>
</dbReference>
<dbReference type="OrthoDB" id="4177236at2759"/>
<dbReference type="InterPro" id="IPR051678">
    <property type="entry name" value="AGP_Transferase"/>
</dbReference>
<reference evidence="2" key="1">
    <citation type="submission" date="2021-02" db="EMBL/GenBank/DDBJ databases">
        <authorList>
            <person name="Nieuwenhuis M."/>
            <person name="Van De Peppel L.J.J."/>
        </authorList>
    </citation>
    <scope>NUCLEOTIDE SEQUENCE</scope>
    <source>
        <strain evidence="2">D49</strain>
    </source>
</reference>
<keyword evidence="3" id="KW-1185">Reference proteome</keyword>
<comment type="caution">
    <text evidence="2">The sequence shown here is derived from an EMBL/GenBank/DDBJ whole genome shotgun (WGS) entry which is preliminary data.</text>
</comment>
<gene>
    <name evidence="2" type="ORF">H0H81_001381</name>
</gene>
<dbReference type="PANTHER" id="PTHR21310">
    <property type="entry name" value="AMINOGLYCOSIDE PHOSPHOTRANSFERASE-RELATED-RELATED"/>
    <property type="match status" value="1"/>
</dbReference>